<accession>A0A3E2WXB4</accession>
<organism evidence="1 2">
    <name type="scientific">Hungatella hathewayi</name>
    <dbReference type="NCBI Taxonomy" id="154046"/>
    <lineage>
        <taxon>Bacteria</taxon>
        <taxon>Bacillati</taxon>
        <taxon>Bacillota</taxon>
        <taxon>Clostridia</taxon>
        <taxon>Lachnospirales</taxon>
        <taxon>Lachnospiraceae</taxon>
        <taxon>Hungatella</taxon>
    </lineage>
</organism>
<dbReference type="GeneID" id="93335930"/>
<dbReference type="EMBL" id="QVIA01000008">
    <property type="protein sequence ID" value="RGC32588.1"/>
    <property type="molecule type" value="Genomic_DNA"/>
</dbReference>
<evidence type="ECO:0008006" key="3">
    <source>
        <dbReference type="Google" id="ProtNLM"/>
    </source>
</evidence>
<dbReference type="AlphaFoldDB" id="A0A3E2WXB4"/>
<name>A0A3E2WXB4_9FIRM</name>
<protein>
    <recommendedName>
        <fullName evidence="3">Transposase</fullName>
    </recommendedName>
</protein>
<proteinExistence type="predicted"/>
<sequence length="130" mass="14933">MDQITHTVRYSMWKDILLQCQNRPDGMSAKQWLKENQVSEKSYYYWQRKFRNELFEKQGIALPALQSSSNCTDISFAEMTMPTERMAVDDQHSEIIRASAVIKTGALTIAVSNDISDTLLSKILQEICHA</sequence>
<reference evidence="1 2" key="1">
    <citation type="submission" date="2018-08" db="EMBL/GenBank/DDBJ databases">
        <title>A genome reference for cultivated species of the human gut microbiota.</title>
        <authorList>
            <person name="Zou Y."/>
            <person name="Xue W."/>
            <person name="Luo G."/>
        </authorList>
    </citation>
    <scope>NUCLEOTIDE SEQUENCE [LARGE SCALE GENOMIC DNA]</scope>
    <source>
        <strain evidence="1 2">AF19-21</strain>
    </source>
</reference>
<dbReference type="RefSeq" id="WP_025655851.1">
    <property type="nucleotide sequence ID" value="NZ_QVIA01000008.1"/>
</dbReference>
<evidence type="ECO:0000313" key="2">
    <source>
        <dbReference type="Proteomes" id="UP000261111"/>
    </source>
</evidence>
<gene>
    <name evidence="1" type="ORF">DWX41_08455</name>
</gene>
<comment type="caution">
    <text evidence="1">The sequence shown here is derived from an EMBL/GenBank/DDBJ whole genome shotgun (WGS) entry which is preliminary data.</text>
</comment>
<evidence type="ECO:0000313" key="1">
    <source>
        <dbReference type="EMBL" id="RGC32588.1"/>
    </source>
</evidence>
<dbReference type="Proteomes" id="UP000261111">
    <property type="component" value="Unassembled WGS sequence"/>
</dbReference>